<dbReference type="AlphaFoldDB" id="A0A5E5A088"/>
<dbReference type="Proteomes" id="UP000414136">
    <property type="component" value="Unassembled WGS sequence"/>
</dbReference>
<organism evidence="1 2">
    <name type="scientific">Pandoraea captiosa</name>
    <dbReference type="NCBI Taxonomy" id="2508302"/>
    <lineage>
        <taxon>Bacteria</taxon>
        <taxon>Pseudomonadati</taxon>
        <taxon>Pseudomonadota</taxon>
        <taxon>Betaproteobacteria</taxon>
        <taxon>Burkholderiales</taxon>
        <taxon>Burkholderiaceae</taxon>
        <taxon>Pandoraea</taxon>
    </lineage>
</organism>
<reference evidence="1 2" key="1">
    <citation type="submission" date="2019-08" db="EMBL/GenBank/DDBJ databases">
        <authorList>
            <person name="Peeters C."/>
        </authorList>
    </citation>
    <scope>NUCLEOTIDE SEQUENCE [LARGE SCALE GENOMIC DNA]</scope>
    <source>
        <strain evidence="1 2">LMG 31118</strain>
    </source>
</reference>
<dbReference type="OrthoDB" id="6064889at2"/>
<gene>
    <name evidence="1" type="ORF">PCA31118_02440</name>
</gene>
<dbReference type="RefSeq" id="WP_150625462.1">
    <property type="nucleotide sequence ID" value="NZ_CABPSQ010000003.1"/>
</dbReference>
<evidence type="ECO:0000313" key="1">
    <source>
        <dbReference type="EMBL" id="VVE67004.1"/>
    </source>
</evidence>
<accession>A0A5E5A088</accession>
<evidence type="ECO:0000313" key="2">
    <source>
        <dbReference type="Proteomes" id="UP000414136"/>
    </source>
</evidence>
<name>A0A5E5A088_9BURK</name>
<proteinExistence type="predicted"/>
<protein>
    <submittedName>
        <fullName evidence="1">Uncharacterized protein</fullName>
    </submittedName>
</protein>
<dbReference type="EMBL" id="CABPSQ010000003">
    <property type="protein sequence ID" value="VVE67004.1"/>
    <property type="molecule type" value="Genomic_DNA"/>
</dbReference>
<keyword evidence="2" id="KW-1185">Reference proteome</keyword>
<sequence>MSKYREALLEQVLEEVWLTGNATIRKDQLYHWTGVERKVKKPYRVLHSLWEDLCQEFGHDEALPLQILEGEHFISLRRERFSNETEKPLADLI</sequence>